<feature type="transmembrane region" description="Helical" evidence="1">
    <location>
        <begin position="17"/>
        <end position="38"/>
    </location>
</feature>
<name>A0AAF3J4G8_9BILA</name>
<protein>
    <submittedName>
        <fullName evidence="3">Apple domain-containing protein</fullName>
    </submittedName>
</protein>
<proteinExistence type="predicted"/>
<evidence type="ECO:0000256" key="1">
    <source>
        <dbReference type="SAM" id="Phobius"/>
    </source>
</evidence>
<dbReference type="Gene3D" id="3.50.4.10">
    <property type="entry name" value="Hepatocyte Growth Factor"/>
    <property type="match status" value="1"/>
</dbReference>
<evidence type="ECO:0000313" key="2">
    <source>
        <dbReference type="Proteomes" id="UP000887575"/>
    </source>
</evidence>
<dbReference type="Proteomes" id="UP000887575">
    <property type="component" value="Unassembled WGS sequence"/>
</dbReference>
<dbReference type="WBParaSite" id="MBELARI_LOCUS15610">
    <property type="protein sequence ID" value="MBELARI_LOCUS15610"/>
    <property type="gene ID" value="MBELARI_LOCUS15610"/>
</dbReference>
<organism evidence="2 3">
    <name type="scientific">Mesorhabditis belari</name>
    <dbReference type="NCBI Taxonomy" id="2138241"/>
    <lineage>
        <taxon>Eukaryota</taxon>
        <taxon>Metazoa</taxon>
        <taxon>Ecdysozoa</taxon>
        <taxon>Nematoda</taxon>
        <taxon>Chromadorea</taxon>
        <taxon>Rhabditida</taxon>
        <taxon>Rhabditina</taxon>
        <taxon>Rhabditomorpha</taxon>
        <taxon>Rhabditoidea</taxon>
        <taxon>Rhabditidae</taxon>
        <taxon>Mesorhabditinae</taxon>
        <taxon>Mesorhabditis</taxon>
    </lineage>
</organism>
<keyword evidence="1" id="KW-1133">Transmembrane helix</keyword>
<keyword evidence="2" id="KW-1185">Reference proteome</keyword>
<keyword evidence="1" id="KW-0812">Transmembrane</keyword>
<keyword evidence="1" id="KW-0472">Membrane</keyword>
<sequence>MVLRWIQVLRLPHPNSVLLFVLPTFFLFLIVPITEGALRNCYNLPKIKLVGGTLDELNATYSECLHKCGETNCCLGFAYSQSELRCYLKSAFDSSEEEDGWTSGLMGNRDHGQRVILKNVLIEGSRRYVELPSVEECHQYCTAFGMYTWTPARGDEVAQCQCIQRIRSIRYVYGAQSSIFPSESSFSH</sequence>
<reference evidence="3" key="1">
    <citation type="submission" date="2024-02" db="UniProtKB">
        <authorList>
            <consortium name="WormBaseParasite"/>
        </authorList>
    </citation>
    <scope>IDENTIFICATION</scope>
</reference>
<accession>A0AAF3J4G8</accession>
<evidence type="ECO:0000313" key="3">
    <source>
        <dbReference type="WBParaSite" id="MBELARI_LOCUS15610"/>
    </source>
</evidence>
<dbReference type="AlphaFoldDB" id="A0AAF3J4G8"/>